<evidence type="ECO:0000313" key="4">
    <source>
        <dbReference type="Proteomes" id="UP001500928"/>
    </source>
</evidence>
<proteinExistence type="predicted"/>
<evidence type="ECO:0000256" key="2">
    <source>
        <dbReference type="SAM" id="Phobius"/>
    </source>
</evidence>
<evidence type="ECO:0000313" key="3">
    <source>
        <dbReference type="EMBL" id="GAA4792201.1"/>
    </source>
</evidence>
<accession>A0ABP9B932</accession>
<feature type="transmembrane region" description="Helical" evidence="2">
    <location>
        <begin position="84"/>
        <end position="108"/>
    </location>
</feature>
<dbReference type="Proteomes" id="UP001500928">
    <property type="component" value="Unassembled WGS sequence"/>
</dbReference>
<evidence type="ECO:0000256" key="1">
    <source>
        <dbReference type="SAM" id="MobiDB-lite"/>
    </source>
</evidence>
<reference evidence="4" key="1">
    <citation type="journal article" date="2019" name="Int. J. Syst. Evol. Microbiol.">
        <title>The Global Catalogue of Microorganisms (GCM) 10K type strain sequencing project: providing services to taxonomists for standard genome sequencing and annotation.</title>
        <authorList>
            <consortium name="The Broad Institute Genomics Platform"/>
            <consortium name="The Broad Institute Genome Sequencing Center for Infectious Disease"/>
            <person name="Wu L."/>
            <person name="Ma J."/>
        </authorList>
    </citation>
    <scope>NUCLEOTIDE SEQUENCE [LARGE SCALE GENOMIC DNA]</scope>
    <source>
        <strain evidence="4">JCM 17979</strain>
    </source>
</reference>
<gene>
    <name evidence="3" type="ORF">GCM10023200_29520</name>
</gene>
<keyword evidence="2" id="KW-0812">Transmembrane</keyword>
<name>A0ABP9B932_9PSEU</name>
<feature type="transmembrane region" description="Helical" evidence="2">
    <location>
        <begin position="128"/>
        <end position="151"/>
    </location>
</feature>
<feature type="region of interest" description="Disordered" evidence="1">
    <location>
        <begin position="179"/>
        <end position="204"/>
    </location>
</feature>
<feature type="transmembrane region" description="Helical" evidence="2">
    <location>
        <begin position="26"/>
        <end position="45"/>
    </location>
</feature>
<comment type="caution">
    <text evidence="3">The sequence shown here is derived from an EMBL/GenBank/DDBJ whole genome shotgun (WGS) entry which is preliminary data.</text>
</comment>
<dbReference type="EMBL" id="BAABHO010000021">
    <property type="protein sequence ID" value="GAA4792201.1"/>
    <property type="molecule type" value="Genomic_DNA"/>
</dbReference>
<feature type="compositionally biased region" description="Basic and acidic residues" evidence="1">
    <location>
        <begin position="193"/>
        <end position="204"/>
    </location>
</feature>
<dbReference type="RefSeq" id="WP_345415968.1">
    <property type="nucleotide sequence ID" value="NZ_BAABHO010000021.1"/>
</dbReference>
<keyword evidence="4" id="KW-1185">Reference proteome</keyword>
<keyword evidence="2" id="KW-1133">Transmembrane helix</keyword>
<protein>
    <submittedName>
        <fullName evidence="3">Uncharacterized protein</fullName>
    </submittedName>
</protein>
<sequence length="204" mass="21736">MRNSVAMGFAPWIVFWVVSSPSTWKWAALAALVVALGVVLPDLGARRGVSTLDGASILFFSVMSVLALVLPLSALAGLERYAQAISMALLAVVAVGGVLVGRPFTAYYARREVPREYWDTPRFRRTNLVISLVWGAAFAVVALAGVAAVRFAVAPDLLQWIVPIVALVAAQRFTEAYTASGDDGTDPGADHSTPTEHPVERTPS</sequence>
<organism evidence="3 4">
    <name type="scientific">Actinomycetospora chlora</name>
    <dbReference type="NCBI Taxonomy" id="663608"/>
    <lineage>
        <taxon>Bacteria</taxon>
        <taxon>Bacillati</taxon>
        <taxon>Actinomycetota</taxon>
        <taxon>Actinomycetes</taxon>
        <taxon>Pseudonocardiales</taxon>
        <taxon>Pseudonocardiaceae</taxon>
        <taxon>Actinomycetospora</taxon>
    </lineage>
</organism>
<keyword evidence="2" id="KW-0472">Membrane</keyword>
<feature type="transmembrane region" description="Helical" evidence="2">
    <location>
        <begin position="57"/>
        <end position="78"/>
    </location>
</feature>